<dbReference type="EMBL" id="WSEK01000004">
    <property type="protein sequence ID" value="MVQ48315.1"/>
    <property type="molecule type" value="Genomic_DNA"/>
</dbReference>
<proteinExistence type="predicted"/>
<evidence type="ECO:0000313" key="2">
    <source>
        <dbReference type="EMBL" id="MVQ48315.1"/>
    </source>
</evidence>
<reference evidence="2 3" key="1">
    <citation type="submission" date="2019-12" db="EMBL/GenBank/DDBJ databases">
        <authorList>
            <person name="Huq M.A."/>
        </authorList>
    </citation>
    <scope>NUCLEOTIDE SEQUENCE [LARGE SCALE GENOMIC DNA]</scope>
    <source>
        <strain evidence="2 3">MAH-18</strain>
    </source>
</reference>
<gene>
    <name evidence="2" type="ORF">GON03_03915</name>
</gene>
<dbReference type="RefSeq" id="WP_157340447.1">
    <property type="nucleotide sequence ID" value="NZ_WSEK01000004.1"/>
</dbReference>
<keyword evidence="3" id="KW-1185">Reference proteome</keyword>
<evidence type="ECO:0000313" key="3">
    <source>
        <dbReference type="Proteomes" id="UP000473525"/>
    </source>
</evidence>
<dbReference type="AlphaFoldDB" id="A0A6L6XRS2"/>
<accession>A0A6L6XRS2</accession>
<feature type="region of interest" description="Disordered" evidence="1">
    <location>
        <begin position="1"/>
        <end position="24"/>
    </location>
</feature>
<name>A0A6L6XRS2_9ACTN</name>
<protein>
    <submittedName>
        <fullName evidence="2">Uncharacterized protein</fullName>
    </submittedName>
</protein>
<organism evidence="2 3">
    <name type="scientific">Nocardioides agri</name>
    <dbReference type="NCBI Taxonomy" id="2682843"/>
    <lineage>
        <taxon>Bacteria</taxon>
        <taxon>Bacillati</taxon>
        <taxon>Actinomycetota</taxon>
        <taxon>Actinomycetes</taxon>
        <taxon>Propionibacteriales</taxon>
        <taxon>Nocardioidaceae</taxon>
        <taxon>Nocardioides</taxon>
    </lineage>
</organism>
<sequence length="278" mass="29081">MPKRNGLPDPAGFLPGPAVPTRPRTLPDTATVAAYAGDLAAPLARIDDAIAAADAAVADLEAARPGGRRYTDDLAADVADRVADRTPKAVRLDKLLDGDRRRWVAATIACQAAAEITRTAAAKLDRPAIATAVRKVVDKAAAEWANAATAGWFGRADKLAAWEHRRDGEDALGTYWAALAVWSWATGTGGRAPEATRPVRVPDVDGLPPGPSARGTWLALELALEPDSVWLHLPTGVVWPDGAEATVLKALPDSGRQFADLANHGAHPVALDTGTGSR</sequence>
<comment type="caution">
    <text evidence="2">The sequence shown here is derived from an EMBL/GenBank/DDBJ whole genome shotgun (WGS) entry which is preliminary data.</text>
</comment>
<evidence type="ECO:0000256" key="1">
    <source>
        <dbReference type="SAM" id="MobiDB-lite"/>
    </source>
</evidence>
<dbReference type="Proteomes" id="UP000473525">
    <property type="component" value="Unassembled WGS sequence"/>
</dbReference>